<dbReference type="GO" id="GO:0016787">
    <property type="term" value="F:hydrolase activity"/>
    <property type="evidence" value="ECO:0007669"/>
    <property type="project" value="UniProtKB-KW"/>
</dbReference>
<reference evidence="3" key="1">
    <citation type="journal article" date="2019" name="Int. J. Syst. Evol. Microbiol.">
        <title>The Global Catalogue of Microorganisms (GCM) 10K type strain sequencing project: providing services to taxonomists for standard genome sequencing and annotation.</title>
        <authorList>
            <consortium name="The Broad Institute Genomics Platform"/>
            <consortium name="The Broad Institute Genome Sequencing Center for Infectious Disease"/>
            <person name="Wu L."/>
            <person name="Ma J."/>
        </authorList>
    </citation>
    <scope>NUCLEOTIDE SEQUENCE [LARGE SCALE GENOMIC DNA]</scope>
    <source>
        <strain evidence="3">CGMCC 1.15795</strain>
    </source>
</reference>
<dbReference type="PANTHER" id="PTHR43265:SF1">
    <property type="entry name" value="ESTERASE ESTD"/>
    <property type="match status" value="1"/>
</dbReference>
<keyword evidence="2" id="KW-0378">Hydrolase</keyword>
<dbReference type="InterPro" id="IPR022742">
    <property type="entry name" value="Hydrolase_4"/>
</dbReference>
<dbReference type="EMBL" id="JBHUFD010000005">
    <property type="protein sequence ID" value="MFD1873488.1"/>
    <property type="molecule type" value="Genomic_DNA"/>
</dbReference>
<evidence type="ECO:0000313" key="3">
    <source>
        <dbReference type="Proteomes" id="UP001597197"/>
    </source>
</evidence>
<accession>A0ABW4QV89</accession>
<dbReference type="RefSeq" id="WP_382314422.1">
    <property type="nucleotide sequence ID" value="NZ_JBHUFD010000005.1"/>
</dbReference>
<name>A0ABW4QV89_9BACT</name>
<evidence type="ECO:0000259" key="1">
    <source>
        <dbReference type="Pfam" id="PF12146"/>
    </source>
</evidence>
<dbReference type="InterPro" id="IPR053145">
    <property type="entry name" value="AB_hydrolase_Est10"/>
</dbReference>
<dbReference type="Proteomes" id="UP001597197">
    <property type="component" value="Unassembled WGS sequence"/>
</dbReference>
<sequence>MTVSIIALTGGQYFAALDVPMQKLSRVPAELQLVPGTDSVLLLLPQLGSRLLARPDSGGLLLRGTWTQPGLRAPLVLRRAPLPAATSAVASLSRPYREEKVTFSNFTARLRLGGSLTVPAGPGPFPAVVLLSDLGAQDRDGRPAEQPGAGPRPSTYPLLSLLADYLTRHGLAVLRFDDRGVDQSEGSTAATTTAQRVGDAQAALNYLRTRPEVDLLHLGLVGHGEGANVALLAAAQPLPPAFVVSLAGYGQPGLATLLAQQAAALRAQKLPPAELDLRLRRQAALAELVRYSTNLGQTQAMVANLLSQDEPGLLPEAAQQRAAAQLTPWRRAFLAFDPLAGLEAVQVPVLLLSGLADEQAPPAEHLAALEKELHANGNRAITSQRLAGVNHLLQPPPTQWIVLDGEPRPIVAPALLEALKQWLTTQAKK</sequence>
<organism evidence="2 3">
    <name type="scientific">Hymenobacter bucti</name>
    <dbReference type="NCBI Taxonomy" id="1844114"/>
    <lineage>
        <taxon>Bacteria</taxon>
        <taxon>Pseudomonadati</taxon>
        <taxon>Bacteroidota</taxon>
        <taxon>Cytophagia</taxon>
        <taxon>Cytophagales</taxon>
        <taxon>Hymenobacteraceae</taxon>
        <taxon>Hymenobacter</taxon>
    </lineage>
</organism>
<protein>
    <submittedName>
        <fullName evidence="2">Alpha/beta hydrolase family protein</fullName>
        <ecNumber evidence="2">3.4.-.-</ecNumber>
    </submittedName>
</protein>
<keyword evidence="3" id="KW-1185">Reference proteome</keyword>
<comment type="caution">
    <text evidence="2">The sequence shown here is derived from an EMBL/GenBank/DDBJ whole genome shotgun (WGS) entry which is preliminary data.</text>
</comment>
<dbReference type="InterPro" id="IPR029058">
    <property type="entry name" value="AB_hydrolase_fold"/>
</dbReference>
<dbReference type="PANTHER" id="PTHR43265">
    <property type="entry name" value="ESTERASE ESTD"/>
    <property type="match status" value="1"/>
</dbReference>
<dbReference type="Pfam" id="PF12146">
    <property type="entry name" value="Hydrolase_4"/>
    <property type="match status" value="1"/>
</dbReference>
<dbReference type="EC" id="3.4.-.-" evidence="2"/>
<dbReference type="SUPFAM" id="SSF53474">
    <property type="entry name" value="alpha/beta-Hydrolases"/>
    <property type="match status" value="1"/>
</dbReference>
<dbReference type="Gene3D" id="3.40.50.1820">
    <property type="entry name" value="alpha/beta hydrolase"/>
    <property type="match status" value="1"/>
</dbReference>
<gene>
    <name evidence="2" type="ORF">ACFSDX_13670</name>
</gene>
<proteinExistence type="predicted"/>
<evidence type="ECO:0000313" key="2">
    <source>
        <dbReference type="EMBL" id="MFD1873488.1"/>
    </source>
</evidence>
<feature type="domain" description="Serine aminopeptidase S33" evidence="1">
    <location>
        <begin position="162"/>
        <end position="370"/>
    </location>
</feature>